<reference evidence="2" key="1">
    <citation type="journal article" date="2014" name="Front. Microbiol.">
        <title>High frequency of phylogenetically diverse reductive dehalogenase-homologous genes in deep subseafloor sedimentary metagenomes.</title>
        <authorList>
            <person name="Kawai M."/>
            <person name="Futagami T."/>
            <person name="Toyoda A."/>
            <person name="Takaki Y."/>
            <person name="Nishi S."/>
            <person name="Hori S."/>
            <person name="Arai W."/>
            <person name="Tsubouchi T."/>
            <person name="Morono Y."/>
            <person name="Uchiyama I."/>
            <person name="Ito T."/>
            <person name="Fujiyama A."/>
            <person name="Inagaki F."/>
            <person name="Takami H."/>
        </authorList>
    </citation>
    <scope>NUCLEOTIDE SEQUENCE</scope>
    <source>
        <strain evidence="2">Expedition CK06-06</strain>
    </source>
</reference>
<evidence type="ECO:0000259" key="1">
    <source>
        <dbReference type="Pfam" id="PF00753"/>
    </source>
</evidence>
<dbReference type="InterPro" id="IPR036866">
    <property type="entry name" value="RibonucZ/Hydroxyglut_hydro"/>
</dbReference>
<feature type="non-terminal residue" evidence="2">
    <location>
        <position position="135"/>
    </location>
</feature>
<dbReference type="PANTHER" id="PTHR30619">
    <property type="entry name" value="DNA INTERNALIZATION/COMPETENCE PROTEIN COMEC/REC2"/>
    <property type="match status" value="1"/>
</dbReference>
<accession>X1LWY2</accession>
<sequence length="135" mass="15668">MKKGAREVSFFILGLLIFLNILAWLAVYDLNKPQLLEVNFFDVGQGEAIFIETSSRHQILIDGGPSPVILEKLAESLPFWDRKIDLIILTHPEHDHLAGLIEVLKRYKVENILWTGVVRDTAEYKEWQRLIRDEE</sequence>
<evidence type="ECO:0000313" key="2">
    <source>
        <dbReference type="EMBL" id="GAI23902.1"/>
    </source>
</evidence>
<gene>
    <name evidence="2" type="ORF">S06H3_24398</name>
</gene>
<dbReference type="Pfam" id="PF00753">
    <property type="entry name" value="Lactamase_B"/>
    <property type="match status" value="1"/>
</dbReference>
<name>X1LWY2_9ZZZZ</name>
<comment type="caution">
    <text evidence="2">The sequence shown here is derived from an EMBL/GenBank/DDBJ whole genome shotgun (WGS) entry which is preliminary data.</text>
</comment>
<feature type="domain" description="Metallo-beta-lactamase" evidence="1">
    <location>
        <begin position="43"/>
        <end position="110"/>
    </location>
</feature>
<dbReference type="InterPro" id="IPR001279">
    <property type="entry name" value="Metallo-B-lactamas"/>
</dbReference>
<dbReference type="Gene3D" id="3.60.15.10">
    <property type="entry name" value="Ribonuclease Z/Hydroxyacylglutathione hydrolase-like"/>
    <property type="match status" value="1"/>
</dbReference>
<proteinExistence type="predicted"/>
<dbReference type="AlphaFoldDB" id="X1LWY2"/>
<organism evidence="2">
    <name type="scientific">marine sediment metagenome</name>
    <dbReference type="NCBI Taxonomy" id="412755"/>
    <lineage>
        <taxon>unclassified sequences</taxon>
        <taxon>metagenomes</taxon>
        <taxon>ecological metagenomes</taxon>
    </lineage>
</organism>
<dbReference type="SUPFAM" id="SSF56281">
    <property type="entry name" value="Metallo-hydrolase/oxidoreductase"/>
    <property type="match status" value="1"/>
</dbReference>
<dbReference type="PANTHER" id="PTHR30619:SF1">
    <property type="entry name" value="RECOMBINATION PROTEIN 2"/>
    <property type="match status" value="1"/>
</dbReference>
<protein>
    <recommendedName>
        <fullName evidence="1">Metallo-beta-lactamase domain-containing protein</fullName>
    </recommendedName>
</protein>
<dbReference type="InterPro" id="IPR052159">
    <property type="entry name" value="Competence_DNA_uptake"/>
</dbReference>
<dbReference type="EMBL" id="BARV01013560">
    <property type="protein sequence ID" value="GAI23902.1"/>
    <property type="molecule type" value="Genomic_DNA"/>
</dbReference>